<evidence type="ECO:0000256" key="13">
    <source>
        <dbReference type="ARBA" id="ARBA00034000"/>
    </source>
</evidence>
<dbReference type="InterPro" id="IPR023346">
    <property type="entry name" value="Lysozyme-like_dom_sf"/>
</dbReference>
<dbReference type="InterPro" id="IPR050396">
    <property type="entry name" value="Glycosyltr_51/Transpeptidase"/>
</dbReference>
<evidence type="ECO:0000256" key="6">
    <source>
        <dbReference type="ARBA" id="ARBA00022692"/>
    </source>
</evidence>
<sequence length="815" mass="88431">MKTPKNWWHALITRLNTRVRPNKNEQALPALSTKTWPLYLDIVLQAFKTIVYYAVAVIAIGGVFGIGLLAGYFAAIVSNTSVPSKTAMARTLSNVDQSTNLYFVDNVELAHVKSDLIRDTVNLSDISPWVQKAIIATEDSDFYTNSGVSPKSVIRAVFSEFSGVGSQTGGSTLTQQVVKLQFLSSETTFKRKVTEIMYALRINHFFSKKNILQSYLNIVTLGRNNKGQNIAGVQTAAKGLFGKDAKDLNLPESAFIAGLPQSPSVYTPYTVNGSLKSDLSAGISRQHTVLFRMYRSGAITKKEYQDAKKFDLKADFKGHDTTNDDDTTKYAYVYNMVTAEAKSILALQLAKQDGHTQADLDKDTALDHQYLDDAQNLLTTKGYQIHSTVNKSVYDSMQSVVKNADLGYTYTSSEIDPETGEYVTDSEPVQNGSVLLNNTTGAVIGFVGGVSGELNHIYTTRSPGSSIKPLAVYGPAIENHLIGSQTMLADFKTNFTNYSVTDYGGQIQNKFISATDALAQSYNIPAVNLYNDVRQKANIKSYLTKAGINTLTANDYSQLGLALGGTDYGVSVEDQASAYTTFENNGNHTDAYVIDKIVDPGGNVIYQHKTANTRVFSPATTYIMQQMMHQVVAKGTAASLNYQLSFNTNNLIGKTGTSNDYKDIWFVGATPGVTLASWIGYDNANGTSYNLSSSASNTNLAYWAKLANAAYRVIPGQFKADQSMSAPSTVKSATVSKLTGEKTGSVTYNGKSYNISNSGGTVTSLYNDYLPGVTTSEFAIGGSAANYKQFWEYTGGKKSNGYGKVTTSTTSSTNQ</sequence>
<dbReference type="GO" id="GO:0009002">
    <property type="term" value="F:serine-type D-Ala-D-Ala carboxypeptidase activity"/>
    <property type="evidence" value="ECO:0007669"/>
    <property type="project" value="UniProtKB-EC"/>
</dbReference>
<reference evidence="17 18" key="1">
    <citation type="journal article" date="2015" name="Genome Announc.">
        <title>Expanding the biotechnology potential of lactobacilli through comparative genomics of 213 strains and associated genera.</title>
        <authorList>
            <person name="Sun Z."/>
            <person name="Harris H.M."/>
            <person name="McCann A."/>
            <person name="Guo C."/>
            <person name="Argimon S."/>
            <person name="Zhang W."/>
            <person name="Yang X."/>
            <person name="Jeffery I.B."/>
            <person name="Cooney J.C."/>
            <person name="Kagawa T.F."/>
            <person name="Liu W."/>
            <person name="Song Y."/>
            <person name="Salvetti E."/>
            <person name="Wrobel A."/>
            <person name="Rasinkangas P."/>
            <person name="Parkhill J."/>
            <person name="Rea M.C."/>
            <person name="O'Sullivan O."/>
            <person name="Ritari J."/>
            <person name="Douillard F.P."/>
            <person name="Paul Ross R."/>
            <person name="Yang R."/>
            <person name="Briner A.E."/>
            <person name="Felis G.E."/>
            <person name="de Vos W.M."/>
            <person name="Barrangou R."/>
            <person name="Klaenhammer T.R."/>
            <person name="Caufield P.W."/>
            <person name="Cui Y."/>
            <person name="Zhang H."/>
            <person name="O'Toole P.W."/>
        </authorList>
    </citation>
    <scope>NUCLEOTIDE SEQUENCE [LARGE SCALE GENOMIC DNA]</scope>
    <source>
        <strain evidence="17 18">DSM 13343</strain>
    </source>
</reference>
<organism evidence="17 18">
    <name type="scientific">Lacticaseibacillus manihotivorans DSM 13343 = JCM 12514</name>
    <dbReference type="NCBI Taxonomy" id="1423769"/>
    <lineage>
        <taxon>Bacteria</taxon>
        <taxon>Bacillati</taxon>
        <taxon>Bacillota</taxon>
        <taxon>Bacilli</taxon>
        <taxon>Lactobacillales</taxon>
        <taxon>Lactobacillaceae</taxon>
        <taxon>Lacticaseibacillus</taxon>
    </lineage>
</organism>
<evidence type="ECO:0000256" key="1">
    <source>
        <dbReference type="ARBA" id="ARBA00022475"/>
    </source>
</evidence>
<evidence type="ECO:0000313" key="18">
    <source>
        <dbReference type="Proteomes" id="UP000051790"/>
    </source>
</evidence>
<dbReference type="Gene3D" id="1.10.3810.10">
    <property type="entry name" value="Biosynthetic peptidoglycan transglycosylase-like"/>
    <property type="match status" value="1"/>
</dbReference>
<evidence type="ECO:0000256" key="4">
    <source>
        <dbReference type="ARBA" id="ARBA00022676"/>
    </source>
</evidence>
<evidence type="ECO:0000256" key="15">
    <source>
        <dbReference type="SAM" id="Phobius"/>
    </source>
</evidence>
<proteinExistence type="predicted"/>
<dbReference type="InterPro" id="IPR001264">
    <property type="entry name" value="Glyco_trans_51"/>
</dbReference>
<evidence type="ECO:0000256" key="10">
    <source>
        <dbReference type="ARBA" id="ARBA00023136"/>
    </source>
</evidence>
<name>A0A0R1R443_9LACO</name>
<keyword evidence="10 15" id="KW-0472">Membrane</keyword>
<dbReference type="PANTHER" id="PTHR32282:SF32">
    <property type="entry name" value="PENICILLIN-BINDING PROTEIN 2A"/>
    <property type="match status" value="1"/>
</dbReference>
<keyword evidence="7" id="KW-0133">Cell shape</keyword>
<evidence type="ECO:0000256" key="7">
    <source>
        <dbReference type="ARBA" id="ARBA00022960"/>
    </source>
</evidence>
<feature type="transmembrane region" description="Helical" evidence="15">
    <location>
        <begin position="50"/>
        <end position="75"/>
    </location>
</feature>
<dbReference type="Gene3D" id="3.40.50.12800">
    <property type="match status" value="1"/>
</dbReference>
<keyword evidence="1" id="KW-1003">Cell membrane</keyword>
<keyword evidence="2 17" id="KW-0121">Carboxypeptidase</keyword>
<evidence type="ECO:0000313" key="17">
    <source>
        <dbReference type="EMBL" id="KRL49402.1"/>
    </source>
</evidence>
<evidence type="ECO:0000256" key="12">
    <source>
        <dbReference type="ARBA" id="ARBA00023316"/>
    </source>
</evidence>
<comment type="catalytic activity">
    <reaction evidence="14">
        <text>[GlcNAc-(1-&gt;4)-Mur2Ac(oyl-L-Ala-gamma-D-Glu-L-Lys-D-Ala-D-Ala)](n)-di-trans,octa-cis-undecaprenyl diphosphate + beta-D-GlcNAc-(1-&gt;4)-Mur2Ac(oyl-L-Ala-gamma-D-Glu-L-Lys-D-Ala-D-Ala)-di-trans,octa-cis-undecaprenyl diphosphate = [GlcNAc-(1-&gt;4)-Mur2Ac(oyl-L-Ala-gamma-D-Glu-L-Lys-D-Ala-D-Ala)](n+1)-di-trans,octa-cis-undecaprenyl diphosphate + di-trans,octa-cis-undecaprenyl diphosphate + H(+)</text>
        <dbReference type="Rhea" id="RHEA:23708"/>
        <dbReference type="Rhea" id="RHEA-COMP:9602"/>
        <dbReference type="Rhea" id="RHEA-COMP:9603"/>
        <dbReference type="ChEBI" id="CHEBI:15378"/>
        <dbReference type="ChEBI" id="CHEBI:58405"/>
        <dbReference type="ChEBI" id="CHEBI:60033"/>
        <dbReference type="ChEBI" id="CHEBI:78435"/>
        <dbReference type="EC" id="2.4.99.28"/>
    </reaction>
</comment>
<comment type="caution">
    <text evidence="17">The sequence shown here is derived from an EMBL/GenBank/DDBJ whole genome shotgun (WGS) entry which is preliminary data.</text>
</comment>
<dbReference type="SUPFAM" id="SSF53955">
    <property type="entry name" value="Lysozyme-like"/>
    <property type="match status" value="1"/>
</dbReference>
<dbReference type="GO" id="GO:0009252">
    <property type="term" value="P:peptidoglycan biosynthetic process"/>
    <property type="evidence" value="ECO:0007669"/>
    <property type="project" value="UniProtKB-KW"/>
</dbReference>
<evidence type="ECO:0000256" key="11">
    <source>
        <dbReference type="ARBA" id="ARBA00023268"/>
    </source>
</evidence>
<dbReference type="OrthoDB" id="9766909at2"/>
<gene>
    <name evidence="17" type="ORF">FD01_GL000073</name>
</gene>
<keyword evidence="9 15" id="KW-1133">Transmembrane helix</keyword>
<accession>A0A0R1R443</accession>
<dbReference type="PATRIC" id="fig|1423769.4.peg.86"/>
<protein>
    <submittedName>
        <fullName evidence="17">Membrane carboxypeptidase (Penicillin-binding protein)</fullName>
    </submittedName>
</protein>
<keyword evidence="12" id="KW-0961">Cell wall biogenesis/degradation</keyword>
<keyword evidence="6 15" id="KW-0812">Transmembrane</keyword>
<keyword evidence="5" id="KW-0808">Transferase</keyword>
<feature type="domain" description="Glycosyl transferase family 51" evidence="16">
    <location>
        <begin position="109"/>
        <end position="293"/>
    </location>
</feature>
<evidence type="ECO:0000259" key="16">
    <source>
        <dbReference type="Pfam" id="PF00912"/>
    </source>
</evidence>
<dbReference type="GO" id="GO:0006508">
    <property type="term" value="P:proteolysis"/>
    <property type="evidence" value="ECO:0007669"/>
    <property type="project" value="UniProtKB-KW"/>
</dbReference>
<dbReference type="PANTHER" id="PTHR32282">
    <property type="entry name" value="BINDING PROTEIN TRANSPEPTIDASE, PUTATIVE-RELATED"/>
    <property type="match status" value="1"/>
</dbReference>
<dbReference type="Gene3D" id="3.40.710.10">
    <property type="entry name" value="DD-peptidase/beta-lactamase superfamily"/>
    <property type="match status" value="1"/>
</dbReference>
<dbReference type="Gene3D" id="3.90.1310.40">
    <property type="match status" value="1"/>
</dbReference>
<dbReference type="GO" id="GO:0008360">
    <property type="term" value="P:regulation of cell shape"/>
    <property type="evidence" value="ECO:0007669"/>
    <property type="project" value="UniProtKB-KW"/>
</dbReference>
<dbReference type="EMBL" id="AZEU01000079">
    <property type="protein sequence ID" value="KRL49402.1"/>
    <property type="molecule type" value="Genomic_DNA"/>
</dbReference>
<dbReference type="Proteomes" id="UP000051790">
    <property type="component" value="Unassembled WGS sequence"/>
</dbReference>
<dbReference type="GO" id="GO:0030288">
    <property type="term" value="C:outer membrane-bounded periplasmic space"/>
    <property type="evidence" value="ECO:0007669"/>
    <property type="project" value="TreeGrafter"/>
</dbReference>
<dbReference type="AlphaFoldDB" id="A0A0R1R443"/>
<keyword evidence="4" id="KW-0328">Glycosyltransferase</keyword>
<keyword evidence="2 17" id="KW-0378">Hydrolase</keyword>
<dbReference type="GO" id="GO:0008955">
    <property type="term" value="F:peptidoglycan glycosyltransferase activity"/>
    <property type="evidence" value="ECO:0007669"/>
    <property type="project" value="UniProtKB-EC"/>
</dbReference>
<dbReference type="SUPFAM" id="SSF56601">
    <property type="entry name" value="beta-lactamase/transpeptidase-like"/>
    <property type="match status" value="1"/>
</dbReference>
<keyword evidence="11" id="KW-0511">Multifunctional enzyme</keyword>
<evidence type="ECO:0000256" key="9">
    <source>
        <dbReference type="ARBA" id="ARBA00022989"/>
    </source>
</evidence>
<evidence type="ECO:0000256" key="5">
    <source>
        <dbReference type="ARBA" id="ARBA00022679"/>
    </source>
</evidence>
<evidence type="ECO:0000256" key="2">
    <source>
        <dbReference type="ARBA" id="ARBA00022645"/>
    </source>
</evidence>
<dbReference type="Pfam" id="PF00912">
    <property type="entry name" value="Transgly"/>
    <property type="match status" value="1"/>
</dbReference>
<evidence type="ECO:0000256" key="3">
    <source>
        <dbReference type="ARBA" id="ARBA00022670"/>
    </source>
</evidence>
<dbReference type="RefSeq" id="WP_056962786.1">
    <property type="nucleotide sequence ID" value="NZ_AZEU01000079.1"/>
</dbReference>
<dbReference type="InterPro" id="IPR036950">
    <property type="entry name" value="PBP_transglycosylase"/>
</dbReference>
<comment type="catalytic activity">
    <reaction evidence="13">
        <text>Preferential cleavage: (Ac)2-L-Lys-D-Ala-|-D-Ala. Also transpeptidation of peptidyl-alanyl moieties that are N-acyl substituents of D-alanine.</text>
        <dbReference type="EC" id="3.4.16.4"/>
    </reaction>
</comment>
<keyword evidence="8" id="KW-0573">Peptidoglycan synthesis</keyword>
<evidence type="ECO:0000256" key="14">
    <source>
        <dbReference type="ARBA" id="ARBA00049902"/>
    </source>
</evidence>
<dbReference type="InterPro" id="IPR012338">
    <property type="entry name" value="Beta-lactam/transpept-like"/>
</dbReference>
<keyword evidence="3" id="KW-0645">Protease</keyword>
<keyword evidence="18" id="KW-1185">Reference proteome</keyword>
<evidence type="ECO:0000256" key="8">
    <source>
        <dbReference type="ARBA" id="ARBA00022984"/>
    </source>
</evidence>
<dbReference type="GO" id="GO:0071555">
    <property type="term" value="P:cell wall organization"/>
    <property type="evidence" value="ECO:0007669"/>
    <property type="project" value="UniProtKB-KW"/>
</dbReference>